<protein>
    <submittedName>
        <fullName evidence="2">Uncharacterized protein</fullName>
    </submittedName>
</protein>
<feature type="compositionally biased region" description="Basic and acidic residues" evidence="1">
    <location>
        <begin position="673"/>
        <end position="688"/>
    </location>
</feature>
<feature type="compositionally biased region" description="Basic residues" evidence="1">
    <location>
        <begin position="249"/>
        <end position="259"/>
    </location>
</feature>
<feature type="compositionally biased region" description="Basic and acidic residues" evidence="1">
    <location>
        <begin position="696"/>
        <end position="709"/>
    </location>
</feature>
<feature type="compositionally biased region" description="Polar residues" evidence="1">
    <location>
        <begin position="261"/>
        <end position="270"/>
    </location>
</feature>
<dbReference type="EMBL" id="OU900098">
    <property type="protein sequence ID" value="CAG9862412.1"/>
    <property type="molecule type" value="Genomic_DNA"/>
</dbReference>
<name>A0A9N9XQU6_PHYSR</name>
<feature type="compositionally biased region" description="Basic and acidic residues" evidence="1">
    <location>
        <begin position="748"/>
        <end position="757"/>
    </location>
</feature>
<feature type="compositionally biased region" description="Basic and acidic residues" evidence="1">
    <location>
        <begin position="303"/>
        <end position="319"/>
    </location>
</feature>
<dbReference type="Proteomes" id="UP001153712">
    <property type="component" value="Chromosome 5"/>
</dbReference>
<evidence type="ECO:0000313" key="2">
    <source>
        <dbReference type="EMBL" id="CAG9862412.1"/>
    </source>
</evidence>
<feature type="compositionally biased region" description="Basic residues" evidence="1">
    <location>
        <begin position="1"/>
        <end position="10"/>
    </location>
</feature>
<feature type="region of interest" description="Disordered" evidence="1">
    <location>
        <begin position="671"/>
        <end position="822"/>
    </location>
</feature>
<feature type="region of interest" description="Disordered" evidence="1">
    <location>
        <begin position="557"/>
        <end position="580"/>
    </location>
</feature>
<gene>
    <name evidence="2" type="ORF">PHYEVI_LOCUS8727</name>
</gene>
<accession>A0A9N9XQU6</accession>
<evidence type="ECO:0000313" key="3">
    <source>
        <dbReference type="Proteomes" id="UP001153712"/>
    </source>
</evidence>
<feature type="compositionally biased region" description="Basic residues" evidence="1">
    <location>
        <begin position="796"/>
        <end position="805"/>
    </location>
</feature>
<dbReference type="OrthoDB" id="8197936at2759"/>
<feature type="compositionally biased region" description="Polar residues" evidence="1">
    <location>
        <begin position="413"/>
        <end position="429"/>
    </location>
</feature>
<feature type="compositionally biased region" description="Basic and acidic residues" evidence="1">
    <location>
        <begin position="764"/>
        <end position="782"/>
    </location>
</feature>
<feature type="compositionally biased region" description="Low complexity" evidence="1">
    <location>
        <begin position="108"/>
        <end position="128"/>
    </location>
</feature>
<proteinExistence type="predicted"/>
<evidence type="ECO:0000256" key="1">
    <source>
        <dbReference type="SAM" id="MobiDB-lite"/>
    </source>
</evidence>
<feature type="compositionally biased region" description="Polar residues" evidence="1">
    <location>
        <begin position="37"/>
        <end position="53"/>
    </location>
</feature>
<feature type="region of interest" description="Disordered" evidence="1">
    <location>
        <begin position="412"/>
        <end position="435"/>
    </location>
</feature>
<dbReference type="AlphaFoldDB" id="A0A9N9XQU6"/>
<feature type="compositionally biased region" description="Basic residues" evidence="1">
    <location>
        <begin position="723"/>
        <end position="732"/>
    </location>
</feature>
<feature type="region of interest" description="Disordered" evidence="1">
    <location>
        <begin position="1"/>
        <end position="74"/>
    </location>
</feature>
<feature type="compositionally biased region" description="Low complexity" evidence="1">
    <location>
        <begin position="807"/>
        <end position="821"/>
    </location>
</feature>
<keyword evidence="3" id="KW-1185">Reference proteome</keyword>
<organism evidence="2 3">
    <name type="scientific">Phyllotreta striolata</name>
    <name type="common">Striped flea beetle</name>
    <name type="synonym">Crioceris striolata</name>
    <dbReference type="NCBI Taxonomy" id="444603"/>
    <lineage>
        <taxon>Eukaryota</taxon>
        <taxon>Metazoa</taxon>
        <taxon>Ecdysozoa</taxon>
        <taxon>Arthropoda</taxon>
        <taxon>Hexapoda</taxon>
        <taxon>Insecta</taxon>
        <taxon>Pterygota</taxon>
        <taxon>Neoptera</taxon>
        <taxon>Endopterygota</taxon>
        <taxon>Coleoptera</taxon>
        <taxon>Polyphaga</taxon>
        <taxon>Cucujiformia</taxon>
        <taxon>Chrysomeloidea</taxon>
        <taxon>Chrysomelidae</taxon>
        <taxon>Galerucinae</taxon>
        <taxon>Alticini</taxon>
        <taxon>Phyllotreta</taxon>
    </lineage>
</organism>
<sequence length="1094" mass="124727">MGKKARKTRWRTLEITDEHSDSEESQITNGPRLLPKSFQQKSYYKLPYSSQSTPRRKYQYDSAKSTRSSSTTSENKITFNEDEYTRITTPRQDVLFKKGYLNKPKTYQTQTSTGTSTTSTSNSTGNGTPDHQSTDLDYDSQFVFPNGFVDQNGIYYVNSFEPYPLMLYNPPTYYNEFSNSKSKRYSTGSLTESTSPNNEEVTSQELSGGEASNNVSDYSGHHSVYNMVYPGYYVDGVCPNEDSSDTNRKIKKRRRRKVSKSQTNNQNDSTECSEDEDLTHVEATVVMPSSPVAETNAETVQVNDEKPEEYVEEDPPKQQKYDLKPDAEEFVPRAYRTTPEIPLSPVQYIKVPPNFVQIPIVPFNGQMNPAFIPPGGIPINFIPPDPKLFPPNFVNFAAGPPKGQDVLEKVEESTTNDQNSKVCDTNSNTAKDEPPEKIVTNSKKTIDIATIVSKLEEAAKEQENDDKPVEQSPKKKSFKYKNYYKRNFYNSPRNSPQRQCATDTNEIKHIANVIQTDSDAKFARNNFRKNWKPKDAYKSPKHNVETTHVKKHYADAFKANSNPVENTSIPPSPKIIPNNKVPNQWIPVSSRKKRKNKNFDETDEILTIEEPTQIEEDQQDEFESYDVNMLVDVVPNEKNVEKIINSIAQIEPDNIQIQQIRDIPSVTEIESELITKEEPLKEETTKEEPTEEEPSKEEPSKDEPKKTDDQPDIINNETEIKQLSKKKSKKGAQKPATKRVIITDIDLSDNKHEEVKTPTKKIVKKLDKPKEVIETKQEEPIIKTDTTPEPEEDKKKNKKKKKKASKATGSAACSSTNSNTAEDVYDMLLETTLATEADKTNDEISVELEKMIQKGMYSNLEEKMRSLNINETDGFLKSVFSKVPLTSRPEPVGFLKSPDFTKIPLVKSDPVSEDQTLDRNKTNDELPASESSEIFLENSRLIVNRAEEPKSLYPITEAVKEWMCKTRETTPDVEIFKSPRTIYREFCDSDTNSDTEAGNSRELSASVDDDEITLFTADEIDKTADDNEDLLEYWEDLKIDENKNDEDDIEIYESKYGTNEDYLKLQKEVREKTKTMNHPKNGKLPHRAVCCNIM</sequence>
<feature type="region of interest" description="Disordered" evidence="1">
    <location>
        <begin position="105"/>
        <end position="137"/>
    </location>
</feature>
<feature type="region of interest" description="Disordered" evidence="1">
    <location>
        <begin position="293"/>
        <end position="319"/>
    </location>
</feature>
<reference evidence="2" key="1">
    <citation type="submission" date="2022-01" db="EMBL/GenBank/DDBJ databases">
        <authorList>
            <person name="King R."/>
        </authorList>
    </citation>
    <scope>NUCLEOTIDE SEQUENCE</scope>
</reference>
<feature type="region of interest" description="Disordered" evidence="1">
    <location>
        <begin position="181"/>
        <end position="217"/>
    </location>
</feature>
<feature type="region of interest" description="Disordered" evidence="1">
    <location>
        <begin position="237"/>
        <end position="278"/>
    </location>
</feature>
<feature type="compositionally biased region" description="Polar residues" evidence="1">
    <location>
        <begin position="293"/>
        <end position="302"/>
    </location>
</feature>
<feature type="region of interest" description="Disordered" evidence="1">
    <location>
        <begin position="910"/>
        <end position="930"/>
    </location>
</feature>